<dbReference type="EMBL" id="PXYI01000003">
    <property type="protein sequence ID" value="PSJ40582.1"/>
    <property type="molecule type" value="Genomic_DNA"/>
</dbReference>
<feature type="compositionally biased region" description="Low complexity" evidence="1">
    <location>
        <begin position="65"/>
        <end position="76"/>
    </location>
</feature>
<keyword evidence="2" id="KW-0812">Transmembrane</keyword>
<accession>A0A2P7QRJ6</accession>
<organism evidence="3 4">
    <name type="scientific">Allosphingosinicella deserti</name>
    <dbReference type="NCBI Taxonomy" id="2116704"/>
    <lineage>
        <taxon>Bacteria</taxon>
        <taxon>Pseudomonadati</taxon>
        <taxon>Pseudomonadota</taxon>
        <taxon>Alphaproteobacteria</taxon>
        <taxon>Sphingomonadales</taxon>
        <taxon>Sphingomonadaceae</taxon>
        <taxon>Allosphingosinicella</taxon>
    </lineage>
</organism>
<evidence type="ECO:0000256" key="2">
    <source>
        <dbReference type="SAM" id="Phobius"/>
    </source>
</evidence>
<sequence>MKEKGRTFARLGTHVRADTRLLAWLLAATIVLLAAGRIGAVADLSSRTGGLHRYRAGPPPRRARQPGPGASPCRPRSLPRRPPGGRCHDRVRGGATAPTKPRLRCVQKLRASAERTASD</sequence>
<dbReference type="AlphaFoldDB" id="A0A2P7QRJ6"/>
<feature type="region of interest" description="Disordered" evidence="1">
    <location>
        <begin position="47"/>
        <end position="119"/>
    </location>
</feature>
<reference evidence="3 4" key="1">
    <citation type="submission" date="2018-03" db="EMBL/GenBank/DDBJ databases">
        <title>The draft genome of Sphingosinicella sp. GL-C-18.</title>
        <authorList>
            <person name="Liu L."/>
            <person name="Li L."/>
            <person name="Liang L."/>
            <person name="Zhang X."/>
            <person name="Wang T."/>
        </authorList>
    </citation>
    <scope>NUCLEOTIDE SEQUENCE [LARGE SCALE GENOMIC DNA]</scope>
    <source>
        <strain evidence="3 4">GL-C-18</strain>
    </source>
</reference>
<keyword evidence="2" id="KW-1133">Transmembrane helix</keyword>
<keyword evidence="2" id="KW-0472">Membrane</keyword>
<proteinExistence type="predicted"/>
<protein>
    <submittedName>
        <fullName evidence="3">Uncharacterized protein</fullName>
    </submittedName>
</protein>
<evidence type="ECO:0000313" key="3">
    <source>
        <dbReference type="EMBL" id="PSJ40582.1"/>
    </source>
</evidence>
<comment type="caution">
    <text evidence="3">The sequence shown here is derived from an EMBL/GenBank/DDBJ whole genome shotgun (WGS) entry which is preliminary data.</text>
</comment>
<dbReference type="Proteomes" id="UP000241167">
    <property type="component" value="Unassembled WGS sequence"/>
</dbReference>
<keyword evidence="4" id="KW-1185">Reference proteome</keyword>
<evidence type="ECO:0000256" key="1">
    <source>
        <dbReference type="SAM" id="MobiDB-lite"/>
    </source>
</evidence>
<gene>
    <name evidence="3" type="ORF">C7I55_09655</name>
</gene>
<feature type="transmembrane region" description="Helical" evidence="2">
    <location>
        <begin position="21"/>
        <end position="40"/>
    </location>
</feature>
<name>A0A2P7QRJ6_9SPHN</name>
<evidence type="ECO:0000313" key="4">
    <source>
        <dbReference type="Proteomes" id="UP000241167"/>
    </source>
</evidence>